<feature type="region of interest" description="Disordered" evidence="6">
    <location>
        <begin position="1"/>
        <end position="41"/>
    </location>
</feature>
<evidence type="ECO:0000256" key="3">
    <source>
        <dbReference type="ARBA" id="ARBA00023242"/>
    </source>
</evidence>
<dbReference type="GO" id="GO:0003714">
    <property type="term" value="F:transcription corepressor activity"/>
    <property type="evidence" value="ECO:0007669"/>
    <property type="project" value="InterPro"/>
</dbReference>
<evidence type="ECO:0000256" key="6">
    <source>
        <dbReference type="SAM" id="MobiDB-lite"/>
    </source>
</evidence>
<keyword evidence="7" id="KW-0812">Transmembrane</keyword>
<name>A0AAV6I0L9_9ERIC</name>
<evidence type="ECO:0000256" key="1">
    <source>
        <dbReference type="ARBA" id="ARBA00004123"/>
    </source>
</evidence>
<evidence type="ECO:0000256" key="2">
    <source>
        <dbReference type="ARBA" id="ARBA00022491"/>
    </source>
</evidence>
<dbReference type="InterPro" id="IPR036600">
    <property type="entry name" value="PAH_sf"/>
</dbReference>
<protein>
    <submittedName>
        <fullName evidence="8">Uncharacterized protein</fullName>
    </submittedName>
</protein>
<keyword evidence="9" id="KW-1185">Reference proteome</keyword>
<dbReference type="Proteomes" id="UP000823749">
    <property type="component" value="Chromosome 12"/>
</dbReference>
<dbReference type="InterPro" id="IPR003822">
    <property type="entry name" value="PAH"/>
</dbReference>
<keyword evidence="3 4" id="KW-0539">Nucleus</keyword>
<keyword evidence="5" id="KW-0175">Coiled coil</keyword>
<keyword evidence="7" id="KW-0472">Membrane</keyword>
<dbReference type="PANTHER" id="PTHR12346:SF0">
    <property type="entry name" value="SIN3A, ISOFORM G"/>
    <property type="match status" value="1"/>
</dbReference>
<dbReference type="Pfam" id="PF02671">
    <property type="entry name" value="PAH"/>
    <property type="match status" value="1"/>
</dbReference>
<keyword evidence="7" id="KW-1133">Transmembrane helix</keyword>
<comment type="caution">
    <text evidence="8">The sequence shown here is derived from an EMBL/GenBank/DDBJ whole genome shotgun (WGS) entry which is preliminary data.</text>
</comment>
<dbReference type="EMBL" id="JACTNZ010000012">
    <property type="protein sequence ID" value="KAG5521057.1"/>
    <property type="molecule type" value="Genomic_DNA"/>
</dbReference>
<feature type="region of interest" description="Disordered" evidence="6">
    <location>
        <begin position="541"/>
        <end position="562"/>
    </location>
</feature>
<feature type="coiled-coil region" evidence="5">
    <location>
        <begin position="212"/>
        <end position="309"/>
    </location>
</feature>
<dbReference type="PANTHER" id="PTHR12346">
    <property type="entry name" value="SIN3B-RELATED"/>
    <property type="match status" value="1"/>
</dbReference>
<dbReference type="GO" id="GO:0000785">
    <property type="term" value="C:chromatin"/>
    <property type="evidence" value="ECO:0007669"/>
    <property type="project" value="TreeGrafter"/>
</dbReference>
<dbReference type="GO" id="GO:0000118">
    <property type="term" value="C:histone deacetylase complex"/>
    <property type="evidence" value="ECO:0007669"/>
    <property type="project" value="TreeGrafter"/>
</dbReference>
<evidence type="ECO:0000256" key="7">
    <source>
        <dbReference type="SAM" id="Phobius"/>
    </source>
</evidence>
<gene>
    <name evidence="8" type="ORF">RHGRI_033572</name>
</gene>
<evidence type="ECO:0000313" key="8">
    <source>
        <dbReference type="EMBL" id="KAG5521057.1"/>
    </source>
</evidence>
<feature type="transmembrane region" description="Helical" evidence="7">
    <location>
        <begin position="762"/>
        <end position="781"/>
    </location>
</feature>
<reference evidence="8" key="1">
    <citation type="submission" date="2020-08" db="EMBL/GenBank/DDBJ databases">
        <title>Plant Genome Project.</title>
        <authorList>
            <person name="Zhang R.-G."/>
        </authorList>
    </citation>
    <scope>NUCLEOTIDE SEQUENCE</scope>
    <source>
        <strain evidence="8">WSP0</strain>
        <tissue evidence="8">Leaf</tissue>
    </source>
</reference>
<comment type="subcellular location">
    <subcellularLocation>
        <location evidence="1 4">Nucleus</location>
    </subcellularLocation>
</comment>
<keyword evidence="2" id="KW-0678">Repressor</keyword>
<dbReference type="InterPro" id="IPR039774">
    <property type="entry name" value="Sin3-like"/>
</dbReference>
<sequence length="782" mass="88242">MVVDSPDELILSDNREAMTPESEESSEEKDDLRDAGVYESTNVTQEDRDALLKELVSLRHHLKALTGQQSSLEGNISGLVDGPHEEETVEVEKKISLRRKQLESSKPCFQAMLSMKGQEIEYLHAKVYEGQHHFQAAADRVLASLAMVVTEEKSIDDSIMSRVEKTTSLLIEKYNHFLSEIYLLQQCLTEVGSDSSVQNDFGTTFLATRDVLLELKRKEVDLAQKLSNLEDKNKKLVEQLDKGEKMVELANGDVEKLKVELEHEKTKYANTKEKLRLAVTKGKALEDRMNEREAEISSLRNALLTKEKKAEEDFMLASQLQSLSDKIDDDIEVPFANSGQAQMMGGASRPKLTTNDTVAYLKAVEDIFQDNKQKYNDFLHVMKDFNAKSIDRIGVIERVKELFQGHRDLLLGFNIFLPKGYEITLSMEDDPLPAKKPVEFGDAINFVYKIKTRFQGDDRVTQLLCDHPDLLVEFTHFLPDSSASASVPHTPSGRNSVLRCDDRSSPLPAMRHIGKNSVVPHVDRNLSVERPNIGHDKALLGADKEQGRRGEKERRELKSARRIEDSVADQFHQGGEGVENFGMQLGSYPHDDKSAMKEFEAGDTDFHYSDRANKAPMQHQMNPLSHEKDELQSTLVKKVLEIEHLKEEVERQILDKQDHENMKNEVLELELALESIIQKLGGNDLVEDPKTVGVRGSIPVLRRQVMAVILESENSKSKAQELSARLLASQKVVDELSTKVKFLEDSKQGRSVSPEVARESRVFDAPTALICFGLLLILYLIV</sequence>
<evidence type="ECO:0000256" key="4">
    <source>
        <dbReference type="PROSITE-ProRule" id="PRU00810"/>
    </source>
</evidence>
<dbReference type="GO" id="GO:0000122">
    <property type="term" value="P:negative regulation of transcription by RNA polymerase II"/>
    <property type="evidence" value="ECO:0007669"/>
    <property type="project" value="TreeGrafter"/>
</dbReference>
<dbReference type="Gene3D" id="1.20.1160.11">
    <property type="entry name" value="Paired amphipathic helix"/>
    <property type="match status" value="1"/>
</dbReference>
<accession>A0AAV6I0L9</accession>
<organism evidence="8 9">
    <name type="scientific">Rhododendron griersonianum</name>
    <dbReference type="NCBI Taxonomy" id="479676"/>
    <lineage>
        <taxon>Eukaryota</taxon>
        <taxon>Viridiplantae</taxon>
        <taxon>Streptophyta</taxon>
        <taxon>Embryophyta</taxon>
        <taxon>Tracheophyta</taxon>
        <taxon>Spermatophyta</taxon>
        <taxon>Magnoliopsida</taxon>
        <taxon>eudicotyledons</taxon>
        <taxon>Gunneridae</taxon>
        <taxon>Pentapetalae</taxon>
        <taxon>asterids</taxon>
        <taxon>Ericales</taxon>
        <taxon>Ericaceae</taxon>
        <taxon>Ericoideae</taxon>
        <taxon>Rhodoreae</taxon>
        <taxon>Rhododendron</taxon>
    </lineage>
</organism>
<evidence type="ECO:0000313" key="9">
    <source>
        <dbReference type="Proteomes" id="UP000823749"/>
    </source>
</evidence>
<feature type="coiled-coil region" evidence="5">
    <location>
        <begin position="628"/>
        <end position="679"/>
    </location>
</feature>
<dbReference type="PROSITE" id="PS51477">
    <property type="entry name" value="PAH"/>
    <property type="match status" value="1"/>
</dbReference>
<proteinExistence type="predicted"/>
<dbReference type="FunFam" id="1.20.1160.11:FF:000001">
    <property type="entry name" value="Paired amphipathic helix protein Sin3"/>
    <property type="match status" value="1"/>
</dbReference>
<evidence type="ECO:0000256" key="5">
    <source>
        <dbReference type="SAM" id="Coils"/>
    </source>
</evidence>
<dbReference type="SUPFAM" id="SSF47762">
    <property type="entry name" value="PAH2 domain"/>
    <property type="match status" value="2"/>
</dbReference>
<dbReference type="AlphaFoldDB" id="A0AAV6I0L9"/>